<reference evidence="2" key="2">
    <citation type="submission" date="2020-09" db="EMBL/GenBank/DDBJ databases">
        <authorList>
            <person name="Sun Q."/>
            <person name="Sedlacek I."/>
        </authorList>
    </citation>
    <scope>NUCLEOTIDE SEQUENCE</scope>
    <source>
        <strain evidence="2">CCM 7664</strain>
    </source>
</reference>
<evidence type="ECO:0000313" key="3">
    <source>
        <dbReference type="Proteomes" id="UP000627205"/>
    </source>
</evidence>
<dbReference type="EMBL" id="BMDP01000002">
    <property type="protein sequence ID" value="GGI54746.1"/>
    <property type="molecule type" value="Genomic_DNA"/>
</dbReference>
<dbReference type="InterPro" id="IPR037401">
    <property type="entry name" value="SnoaL-like"/>
</dbReference>
<dbReference type="Gene3D" id="3.10.450.50">
    <property type="match status" value="1"/>
</dbReference>
<keyword evidence="3" id="KW-1185">Reference proteome</keyword>
<feature type="domain" description="SnoaL-like" evidence="1">
    <location>
        <begin position="10"/>
        <end position="131"/>
    </location>
</feature>
<protein>
    <recommendedName>
        <fullName evidence="1">SnoaL-like domain-containing protein</fullName>
    </recommendedName>
</protein>
<name>A0A8J3AZ17_9BURK</name>
<sequence>MNTDANASEVRALLESWSKAVVKRDVPAILAFYADDIVSFDAIGPLRFVGKAAYGKHWAECMEMCQGDMIFEVGDWHIETGGDIAFAHSLLHCGGTGPDGKTMTSWMRLTSCCRRTNGKWQIVHEHYSMPMDMTSGKVLTDLKP</sequence>
<evidence type="ECO:0000259" key="1">
    <source>
        <dbReference type="Pfam" id="PF13474"/>
    </source>
</evidence>
<comment type="caution">
    <text evidence="2">The sequence shown here is derived from an EMBL/GenBank/DDBJ whole genome shotgun (WGS) entry which is preliminary data.</text>
</comment>
<reference evidence="2" key="1">
    <citation type="journal article" date="2014" name="Int. J. Syst. Evol. Microbiol.">
        <title>Complete genome sequence of Corynebacterium casei LMG S-19264T (=DSM 44701T), isolated from a smear-ripened cheese.</title>
        <authorList>
            <consortium name="US DOE Joint Genome Institute (JGI-PGF)"/>
            <person name="Walter F."/>
            <person name="Albersmeier A."/>
            <person name="Kalinowski J."/>
            <person name="Ruckert C."/>
        </authorList>
    </citation>
    <scope>NUCLEOTIDE SEQUENCE</scope>
    <source>
        <strain evidence="2">CCM 7664</strain>
    </source>
</reference>
<dbReference type="InterPro" id="IPR032710">
    <property type="entry name" value="NTF2-like_dom_sf"/>
</dbReference>
<dbReference type="AlphaFoldDB" id="A0A8J3AZ17"/>
<proteinExistence type="predicted"/>
<accession>A0A8J3AZ17</accession>
<evidence type="ECO:0000313" key="2">
    <source>
        <dbReference type="EMBL" id="GGI54746.1"/>
    </source>
</evidence>
<dbReference type="SUPFAM" id="SSF54427">
    <property type="entry name" value="NTF2-like"/>
    <property type="match status" value="1"/>
</dbReference>
<organism evidence="2 3">
    <name type="scientific">Oxalicibacterium solurbis</name>
    <dbReference type="NCBI Taxonomy" id="69280"/>
    <lineage>
        <taxon>Bacteria</taxon>
        <taxon>Pseudomonadati</taxon>
        <taxon>Pseudomonadota</taxon>
        <taxon>Betaproteobacteria</taxon>
        <taxon>Burkholderiales</taxon>
        <taxon>Oxalobacteraceae</taxon>
        <taxon>Oxalicibacterium</taxon>
    </lineage>
</organism>
<dbReference type="RefSeq" id="WP_188421014.1">
    <property type="nucleotide sequence ID" value="NZ_BMDP01000002.1"/>
</dbReference>
<gene>
    <name evidence="2" type="ORF">GCM10011430_19200</name>
</gene>
<dbReference type="Proteomes" id="UP000627205">
    <property type="component" value="Unassembled WGS sequence"/>
</dbReference>
<dbReference type="Pfam" id="PF13474">
    <property type="entry name" value="SnoaL_3"/>
    <property type="match status" value="1"/>
</dbReference>